<organism evidence="1">
    <name type="scientific">freshwater metagenome</name>
    <dbReference type="NCBI Taxonomy" id="449393"/>
    <lineage>
        <taxon>unclassified sequences</taxon>
        <taxon>metagenomes</taxon>
        <taxon>ecological metagenomes</taxon>
    </lineage>
</organism>
<gene>
    <name evidence="1" type="ORF">UFOPK4371_01596</name>
</gene>
<dbReference type="AlphaFoldDB" id="A0A6J7VNJ4"/>
<proteinExistence type="predicted"/>
<sequence>MAAMAAANGLAELPDGPTLEAGATVRVRLLRP</sequence>
<evidence type="ECO:0000313" key="1">
    <source>
        <dbReference type="EMBL" id="CAB5078448.1"/>
    </source>
</evidence>
<protein>
    <submittedName>
        <fullName evidence="1">Unannotated protein</fullName>
    </submittedName>
</protein>
<name>A0A6J7VNJ4_9ZZZZ</name>
<dbReference type="EMBL" id="CAFBRD010000112">
    <property type="protein sequence ID" value="CAB5078448.1"/>
    <property type="molecule type" value="Genomic_DNA"/>
</dbReference>
<reference evidence="1" key="1">
    <citation type="submission" date="2020-05" db="EMBL/GenBank/DDBJ databases">
        <authorList>
            <person name="Chiriac C."/>
            <person name="Salcher M."/>
            <person name="Ghai R."/>
            <person name="Kavagutti S V."/>
        </authorList>
    </citation>
    <scope>NUCLEOTIDE SEQUENCE</scope>
</reference>
<dbReference type="GO" id="GO:0032324">
    <property type="term" value="P:molybdopterin cofactor biosynthetic process"/>
    <property type="evidence" value="ECO:0007669"/>
    <property type="project" value="InterPro"/>
</dbReference>
<accession>A0A6J7VNJ4</accession>
<dbReference type="SUPFAM" id="SSF63867">
    <property type="entry name" value="MoeA C-terminal domain-like"/>
    <property type="match status" value="1"/>
</dbReference>
<dbReference type="InterPro" id="IPR036688">
    <property type="entry name" value="MoeA_C_domain_IV_sf"/>
</dbReference>